<organism evidence="10 11">
    <name type="scientific">Pararhizobium mangrovi</name>
    <dbReference type="NCBI Taxonomy" id="2590452"/>
    <lineage>
        <taxon>Bacteria</taxon>
        <taxon>Pseudomonadati</taxon>
        <taxon>Pseudomonadota</taxon>
        <taxon>Alphaproteobacteria</taxon>
        <taxon>Hyphomicrobiales</taxon>
        <taxon>Rhizobiaceae</taxon>
        <taxon>Rhizobium/Agrobacterium group</taxon>
        <taxon>Pararhizobium</taxon>
    </lineage>
</organism>
<evidence type="ECO:0000256" key="7">
    <source>
        <dbReference type="ARBA" id="ARBA00067332"/>
    </source>
</evidence>
<evidence type="ECO:0000256" key="4">
    <source>
        <dbReference type="ARBA" id="ARBA00023159"/>
    </source>
</evidence>
<dbReference type="InterPro" id="IPR036388">
    <property type="entry name" value="WH-like_DNA-bd_sf"/>
</dbReference>
<dbReference type="AlphaFoldDB" id="A0A506U4D1"/>
<dbReference type="SUPFAM" id="SSF46785">
    <property type="entry name" value="Winged helix' DNA-binding domain"/>
    <property type="match status" value="1"/>
</dbReference>
<evidence type="ECO:0000259" key="9">
    <source>
        <dbReference type="PROSITE" id="PS50931"/>
    </source>
</evidence>
<keyword evidence="3" id="KW-0238">DNA-binding</keyword>
<dbReference type="GO" id="GO:0003677">
    <property type="term" value="F:DNA binding"/>
    <property type="evidence" value="ECO:0007669"/>
    <property type="project" value="UniProtKB-KW"/>
</dbReference>
<gene>
    <name evidence="10" type="ORF">FJU11_11565</name>
</gene>
<evidence type="ECO:0000256" key="5">
    <source>
        <dbReference type="ARBA" id="ARBA00023163"/>
    </source>
</evidence>
<dbReference type="PROSITE" id="PS50931">
    <property type="entry name" value="HTH_LYSR"/>
    <property type="match status" value="1"/>
</dbReference>
<dbReference type="InterPro" id="IPR036390">
    <property type="entry name" value="WH_DNA-bd_sf"/>
</dbReference>
<evidence type="ECO:0000256" key="6">
    <source>
        <dbReference type="ARBA" id="ARBA00054626"/>
    </source>
</evidence>
<evidence type="ECO:0000256" key="3">
    <source>
        <dbReference type="ARBA" id="ARBA00023125"/>
    </source>
</evidence>
<dbReference type="PRINTS" id="PR00039">
    <property type="entry name" value="HTHLYSR"/>
</dbReference>
<dbReference type="Gene3D" id="3.40.190.10">
    <property type="entry name" value="Periplasmic binding protein-like II"/>
    <property type="match status" value="2"/>
</dbReference>
<evidence type="ECO:0000256" key="1">
    <source>
        <dbReference type="ARBA" id="ARBA00009437"/>
    </source>
</evidence>
<dbReference type="Pfam" id="PF03466">
    <property type="entry name" value="LysR_substrate"/>
    <property type="match status" value="1"/>
</dbReference>
<sequence>MLTLRQMRYFDALATTLNFRRAAEAVHVSQPALSAQIHELERHFGAKLVSRSRGASELTAEGARVLPRIRAILGEIDALEASVGPSAAHDRTVRLGMIPTVAPYLVATLLPRLRGDEGAAAVELKESVTANLLTDLRGGRLDAAIVALPIEDASIAVRPLVEDRFVLAGAANLRAGLAPPVRQEAIDPGELLLLEEGHCLRDQALSVCSLADDRRLVGYGATSMSTLVQMVAHGMGLTLLPEIAVAAEGSRHALAMVRFADPQPARTLALAWRRGSHGGPFEALAETIAESARSVIADGAEWIRPQEA</sequence>
<dbReference type="OrthoDB" id="9775392at2"/>
<dbReference type="FunFam" id="1.10.10.10:FF:000001">
    <property type="entry name" value="LysR family transcriptional regulator"/>
    <property type="match status" value="1"/>
</dbReference>
<reference evidence="10 11" key="1">
    <citation type="submission" date="2019-06" db="EMBL/GenBank/DDBJ databases">
        <authorList>
            <person name="Li M."/>
        </authorList>
    </citation>
    <scope>NUCLEOTIDE SEQUENCE [LARGE SCALE GENOMIC DNA]</scope>
    <source>
        <strain evidence="10 11">BGMRC6574</strain>
    </source>
</reference>
<proteinExistence type="inferred from homology"/>
<keyword evidence="4" id="KW-0010">Activator</keyword>
<accession>A0A506U4D1</accession>
<dbReference type="InterPro" id="IPR005119">
    <property type="entry name" value="LysR_subst-bd"/>
</dbReference>
<dbReference type="Proteomes" id="UP000320314">
    <property type="component" value="Unassembled WGS sequence"/>
</dbReference>
<dbReference type="Pfam" id="PF00126">
    <property type="entry name" value="HTH_1"/>
    <property type="match status" value="1"/>
</dbReference>
<comment type="similarity">
    <text evidence="1">Belongs to the LysR transcriptional regulatory family.</text>
</comment>
<dbReference type="Gene3D" id="1.10.10.10">
    <property type="entry name" value="Winged helix-like DNA-binding domain superfamily/Winged helix DNA-binding domain"/>
    <property type="match status" value="1"/>
</dbReference>
<dbReference type="EMBL" id="VHLH01000021">
    <property type="protein sequence ID" value="TPW27399.1"/>
    <property type="molecule type" value="Genomic_DNA"/>
</dbReference>
<comment type="caution">
    <text evidence="10">The sequence shown here is derived from an EMBL/GenBank/DDBJ whole genome shotgun (WGS) entry which is preliminary data.</text>
</comment>
<dbReference type="CDD" id="cd08411">
    <property type="entry name" value="PBP2_OxyR"/>
    <property type="match status" value="1"/>
</dbReference>
<evidence type="ECO:0000256" key="2">
    <source>
        <dbReference type="ARBA" id="ARBA00023015"/>
    </source>
</evidence>
<dbReference type="InterPro" id="IPR000847">
    <property type="entry name" value="LysR_HTH_N"/>
</dbReference>
<evidence type="ECO:0000313" key="10">
    <source>
        <dbReference type="EMBL" id="TPW27399.1"/>
    </source>
</evidence>
<evidence type="ECO:0000256" key="8">
    <source>
        <dbReference type="ARBA" id="ARBA00083243"/>
    </source>
</evidence>
<dbReference type="PANTHER" id="PTHR30346:SF26">
    <property type="entry name" value="HYDROGEN PEROXIDE-INDUCIBLE GENES ACTIVATOR"/>
    <property type="match status" value="1"/>
</dbReference>
<comment type="function">
    <text evidence="6">Transcriptional regulator of the ttuABCDE tartrate utilization operon.</text>
</comment>
<feature type="domain" description="HTH lysR-type" evidence="9">
    <location>
        <begin position="2"/>
        <end position="59"/>
    </location>
</feature>
<keyword evidence="2" id="KW-0805">Transcription regulation</keyword>
<keyword evidence="5" id="KW-0804">Transcription</keyword>
<name>A0A506U4D1_9HYPH</name>
<dbReference type="GO" id="GO:0032993">
    <property type="term" value="C:protein-DNA complex"/>
    <property type="evidence" value="ECO:0007669"/>
    <property type="project" value="TreeGrafter"/>
</dbReference>
<protein>
    <recommendedName>
        <fullName evidence="7">HTH-type transcriptional regulator TtuA</fullName>
    </recommendedName>
    <alternativeName>
        <fullName evidence="8">Tartrate utilization transcriptional regulator</fullName>
    </alternativeName>
</protein>
<dbReference type="SUPFAM" id="SSF53850">
    <property type="entry name" value="Periplasmic binding protein-like II"/>
    <property type="match status" value="1"/>
</dbReference>
<keyword evidence="11" id="KW-1185">Reference proteome</keyword>
<evidence type="ECO:0000313" key="11">
    <source>
        <dbReference type="Proteomes" id="UP000320314"/>
    </source>
</evidence>
<dbReference type="PANTHER" id="PTHR30346">
    <property type="entry name" value="TRANSCRIPTIONAL DUAL REGULATOR HCAR-RELATED"/>
    <property type="match status" value="1"/>
</dbReference>
<dbReference type="GO" id="GO:0003700">
    <property type="term" value="F:DNA-binding transcription factor activity"/>
    <property type="evidence" value="ECO:0007669"/>
    <property type="project" value="InterPro"/>
</dbReference>